<feature type="domain" description="Multidrug resistance protein MdtA-like barrel-sandwich hybrid" evidence="6">
    <location>
        <begin position="66"/>
        <end position="197"/>
    </location>
</feature>
<feature type="region of interest" description="Disordered" evidence="4">
    <location>
        <begin position="376"/>
        <end position="408"/>
    </location>
</feature>
<protein>
    <submittedName>
        <fullName evidence="9">Efflux RND transporter periplasmic adaptor subunit</fullName>
    </submittedName>
</protein>
<dbReference type="Gene3D" id="2.40.420.20">
    <property type="match status" value="1"/>
</dbReference>
<dbReference type="InterPro" id="IPR058627">
    <property type="entry name" value="MdtA-like_C"/>
</dbReference>
<dbReference type="InterPro" id="IPR058625">
    <property type="entry name" value="MdtA-like_BSH"/>
</dbReference>
<dbReference type="NCBIfam" id="TIGR01730">
    <property type="entry name" value="RND_mfp"/>
    <property type="match status" value="1"/>
</dbReference>
<evidence type="ECO:0000259" key="6">
    <source>
        <dbReference type="Pfam" id="PF25917"/>
    </source>
</evidence>
<feature type="domain" description="Multidrug resistance protein MdtA-like C-terminal permuted SH3" evidence="8">
    <location>
        <begin position="299"/>
        <end position="354"/>
    </location>
</feature>
<feature type="domain" description="Multidrug resistance protein MdtA-like alpha-helical hairpin" evidence="5">
    <location>
        <begin position="103"/>
        <end position="159"/>
    </location>
</feature>
<evidence type="ECO:0000256" key="2">
    <source>
        <dbReference type="ARBA" id="ARBA00009477"/>
    </source>
</evidence>
<dbReference type="Proteomes" id="UP001524547">
    <property type="component" value="Unassembled WGS sequence"/>
</dbReference>
<organism evidence="9 10">
    <name type="scientific">Rhizosaccharibacter radicis</name>
    <dbReference type="NCBI Taxonomy" id="2782605"/>
    <lineage>
        <taxon>Bacteria</taxon>
        <taxon>Pseudomonadati</taxon>
        <taxon>Pseudomonadota</taxon>
        <taxon>Alphaproteobacteria</taxon>
        <taxon>Acetobacterales</taxon>
        <taxon>Acetobacteraceae</taxon>
        <taxon>Rhizosaccharibacter</taxon>
    </lineage>
</organism>
<dbReference type="InterPro" id="IPR058624">
    <property type="entry name" value="MdtA-like_HH"/>
</dbReference>
<dbReference type="InterPro" id="IPR058792">
    <property type="entry name" value="Beta-barrel_RND_2"/>
</dbReference>
<keyword evidence="10" id="KW-1185">Reference proteome</keyword>
<gene>
    <name evidence="9" type="ORF">NFI88_09575</name>
</gene>
<keyword evidence="3" id="KW-0813">Transport</keyword>
<dbReference type="Gene3D" id="1.10.287.470">
    <property type="entry name" value="Helix hairpin bin"/>
    <property type="match status" value="1"/>
</dbReference>
<accession>A0ABT1VXL5</accession>
<comment type="subcellular location">
    <subcellularLocation>
        <location evidence="1">Cell envelope</location>
    </subcellularLocation>
</comment>
<reference evidence="9 10" key="1">
    <citation type="submission" date="2022-06" db="EMBL/GenBank/DDBJ databases">
        <title>Rhizosaccharibacter gen. nov. sp. nov. KSS12, endophytic bacteria isolated from sugarcane.</title>
        <authorList>
            <person name="Pitiwittayakul N."/>
        </authorList>
    </citation>
    <scope>NUCLEOTIDE SEQUENCE [LARGE SCALE GENOMIC DNA]</scope>
    <source>
        <strain evidence="9 10">KSS12</strain>
    </source>
</reference>
<dbReference type="EMBL" id="JAMZEJ010000005">
    <property type="protein sequence ID" value="MCQ8241087.1"/>
    <property type="molecule type" value="Genomic_DNA"/>
</dbReference>
<dbReference type="Gene3D" id="2.40.30.170">
    <property type="match status" value="1"/>
</dbReference>
<feature type="domain" description="CusB-like beta-barrel" evidence="7">
    <location>
        <begin position="223"/>
        <end position="293"/>
    </location>
</feature>
<comment type="caution">
    <text evidence="9">The sequence shown here is derived from an EMBL/GenBank/DDBJ whole genome shotgun (WGS) entry which is preliminary data.</text>
</comment>
<evidence type="ECO:0000256" key="1">
    <source>
        <dbReference type="ARBA" id="ARBA00004196"/>
    </source>
</evidence>
<dbReference type="Pfam" id="PF25954">
    <property type="entry name" value="Beta-barrel_RND_2"/>
    <property type="match status" value="1"/>
</dbReference>
<evidence type="ECO:0000259" key="7">
    <source>
        <dbReference type="Pfam" id="PF25954"/>
    </source>
</evidence>
<dbReference type="PANTHER" id="PTHR30469">
    <property type="entry name" value="MULTIDRUG RESISTANCE PROTEIN MDTA"/>
    <property type="match status" value="1"/>
</dbReference>
<evidence type="ECO:0000256" key="3">
    <source>
        <dbReference type="ARBA" id="ARBA00022448"/>
    </source>
</evidence>
<evidence type="ECO:0000313" key="9">
    <source>
        <dbReference type="EMBL" id="MCQ8241087.1"/>
    </source>
</evidence>
<sequence length="408" mass="43505">MVSLLAIAAVLAAAEGILSRRNTLHALERRADDASIPRVQVITPTPGPDRRSLTLPGELNAWFEAPIYAQVSGYVKNWYKDYGATVKQGELLATIDAPTVDAQYATAKANLSVAQARSKLADVTSKRWSALQGTQAVSQQEVDVQVANAEAQKAQVEAAGHEVTRYAALESFKNVVAPFDGVVTSRLTDIGDYVNAAGGDVGSRGTASELFAVSDIHKMRVFVSVPQDYAGILRPGLTAMLSLPQDPEHAFNAAFLTTANAVNPQTRTVVTELTVDNPNRELWPGSYVTVKFSVPGDPNILVLPEQALLFRAQGMQVALLDDQNRVHMKNVTLGLNLGTTVQVLGGVTKTDRVINNPSLGLLEGERVKVVTPVHGYAPAPEKSQPARSAAGIVEPSASGTAPEDDVRK</sequence>
<evidence type="ECO:0000259" key="8">
    <source>
        <dbReference type="Pfam" id="PF25967"/>
    </source>
</evidence>
<dbReference type="Gene3D" id="2.40.50.100">
    <property type="match status" value="1"/>
</dbReference>
<dbReference type="InterPro" id="IPR006143">
    <property type="entry name" value="RND_pump_MFP"/>
</dbReference>
<dbReference type="Pfam" id="PF25967">
    <property type="entry name" value="RND-MFP_C"/>
    <property type="match status" value="1"/>
</dbReference>
<dbReference type="PANTHER" id="PTHR30469:SF37">
    <property type="entry name" value="RAGD PROTEIN"/>
    <property type="match status" value="1"/>
</dbReference>
<evidence type="ECO:0000313" key="10">
    <source>
        <dbReference type="Proteomes" id="UP001524547"/>
    </source>
</evidence>
<dbReference type="Pfam" id="PF25917">
    <property type="entry name" value="BSH_RND"/>
    <property type="match status" value="1"/>
</dbReference>
<dbReference type="SUPFAM" id="SSF111369">
    <property type="entry name" value="HlyD-like secretion proteins"/>
    <property type="match status" value="1"/>
</dbReference>
<name>A0ABT1VXL5_9PROT</name>
<evidence type="ECO:0000259" key="5">
    <source>
        <dbReference type="Pfam" id="PF25876"/>
    </source>
</evidence>
<proteinExistence type="inferred from homology"/>
<evidence type="ECO:0000256" key="4">
    <source>
        <dbReference type="SAM" id="MobiDB-lite"/>
    </source>
</evidence>
<comment type="similarity">
    <text evidence="2">Belongs to the membrane fusion protein (MFP) (TC 8.A.1) family.</text>
</comment>
<dbReference type="Pfam" id="PF25876">
    <property type="entry name" value="HH_MFP_RND"/>
    <property type="match status" value="1"/>
</dbReference>